<name>A0A2A2KBH9_9BILA</name>
<keyword evidence="2" id="KW-0812">Transmembrane</keyword>
<dbReference type="AlphaFoldDB" id="A0A2A2KBH9"/>
<dbReference type="EMBL" id="LIAE01009103">
    <property type="protein sequence ID" value="PAV71232.1"/>
    <property type="molecule type" value="Genomic_DNA"/>
</dbReference>
<feature type="transmembrane region" description="Helical" evidence="2">
    <location>
        <begin position="79"/>
        <end position="104"/>
    </location>
</feature>
<dbReference type="Proteomes" id="UP000218231">
    <property type="component" value="Unassembled WGS sequence"/>
</dbReference>
<evidence type="ECO:0000256" key="2">
    <source>
        <dbReference type="SAM" id="Phobius"/>
    </source>
</evidence>
<comment type="caution">
    <text evidence="3">The sequence shown here is derived from an EMBL/GenBank/DDBJ whole genome shotgun (WGS) entry which is preliminary data.</text>
</comment>
<gene>
    <name evidence="3" type="ORF">WR25_01151</name>
</gene>
<keyword evidence="2" id="KW-0472">Membrane</keyword>
<accession>A0A2A2KBH9</accession>
<organism evidence="3 4">
    <name type="scientific">Diploscapter pachys</name>
    <dbReference type="NCBI Taxonomy" id="2018661"/>
    <lineage>
        <taxon>Eukaryota</taxon>
        <taxon>Metazoa</taxon>
        <taxon>Ecdysozoa</taxon>
        <taxon>Nematoda</taxon>
        <taxon>Chromadorea</taxon>
        <taxon>Rhabditida</taxon>
        <taxon>Rhabditina</taxon>
        <taxon>Rhabditomorpha</taxon>
        <taxon>Rhabditoidea</taxon>
        <taxon>Rhabditidae</taxon>
        <taxon>Diploscapter</taxon>
    </lineage>
</organism>
<feature type="transmembrane region" description="Helical" evidence="2">
    <location>
        <begin position="7"/>
        <end position="29"/>
    </location>
</feature>
<reference evidence="3 4" key="1">
    <citation type="journal article" date="2017" name="Curr. Biol.">
        <title>Genome architecture and evolution of a unichromosomal asexual nematode.</title>
        <authorList>
            <person name="Fradin H."/>
            <person name="Zegar C."/>
            <person name="Gutwein M."/>
            <person name="Lucas J."/>
            <person name="Kovtun M."/>
            <person name="Corcoran D."/>
            <person name="Baugh L.R."/>
            <person name="Kiontke K."/>
            <person name="Gunsalus K."/>
            <person name="Fitch D.H."/>
            <person name="Piano F."/>
        </authorList>
    </citation>
    <scope>NUCLEOTIDE SEQUENCE [LARGE SCALE GENOMIC DNA]</scope>
    <source>
        <strain evidence="3">PF1309</strain>
    </source>
</reference>
<evidence type="ECO:0000256" key="1">
    <source>
        <dbReference type="SAM" id="MobiDB-lite"/>
    </source>
</evidence>
<keyword evidence="4" id="KW-1185">Reference proteome</keyword>
<sequence length="138" mass="15875">MVGRQGMLFLLLSCLLIASSIATLFYWNIQNSSLVKVSYRFDDFKLERIMFLQANNYCDAYGQQFGCFQYYYSSNSYKVAAAFSFIAIIFAALDIVLNFLFYFFDERYRIGQGDPKDAKSKYRVPSTEPQISVIGSAE</sequence>
<evidence type="ECO:0008006" key="5">
    <source>
        <dbReference type="Google" id="ProtNLM"/>
    </source>
</evidence>
<feature type="region of interest" description="Disordered" evidence="1">
    <location>
        <begin position="114"/>
        <end position="138"/>
    </location>
</feature>
<proteinExistence type="predicted"/>
<evidence type="ECO:0000313" key="4">
    <source>
        <dbReference type="Proteomes" id="UP000218231"/>
    </source>
</evidence>
<protein>
    <recommendedName>
        <fullName evidence="5">MARVEL domain-containing protein</fullName>
    </recommendedName>
</protein>
<evidence type="ECO:0000313" key="3">
    <source>
        <dbReference type="EMBL" id="PAV71232.1"/>
    </source>
</evidence>
<keyword evidence="2" id="KW-1133">Transmembrane helix</keyword>